<protein>
    <submittedName>
        <fullName evidence="1">Uncharacterized protein</fullName>
    </submittedName>
</protein>
<name>A0A251SKJ1_HELAN</name>
<reference evidence="2" key="1">
    <citation type="journal article" date="2017" name="Nature">
        <title>The sunflower genome provides insights into oil metabolism, flowering and Asterid evolution.</title>
        <authorList>
            <person name="Badouin H."/>
            <person name="Gouzy J."/>
            <person name="Grassa C.J."/>
            <person name="Murat F."/>
            <person name="Staton S.E."/>
            <person name="Cottret L."/>
            <person name="Lelandais-Briere C."/>
            <person name="Owens G.L."/>
            <person name="Carrere S."/>
            <person name="Mayjonade B."/>
            <person name="Legrand L."/>
            <person name="Gill N."/>
            <person name="Kane N.C."/>
            <person name="Bowers J.E."/>
            <person name="Hubner S."/>
            <person name="Bellec A."/>
            <person name="Berard A."/>
            <person name="Berges H."/>
            <person name="Blanchet N."/>
            <person name="Boniface M.C."/>
            <person name="Brunel D."/>
            <person name="Catrice O."/>
            <person name="Chaidir N."/>
            <person name="Claudel C."/>
            <person name="Donnadieu C."/>
            <person name="Faraut T."/>
            <person name="Fievet G."/>
            <person name="Helmstetter N."/>
            <person name="King M."/>
            <person name="Knapp S.J."/>
            <person name="Lai Z."/>
            <person name="Le Paslier M.C."/>
            <person name="Lippi Y."/>
            <person name="Lorenzon L."/>
            <person name="Mandel J.R."/>
            <person name="Marage G."/>
            <person name="Marchand G."/>
            <person name="Marquand E."/>
            <person name="Bret-Mestries E."/>
            <person name="Morien E."/>
            <person name="Nambeesan S."/>
            <person name="Nguyen T."/>
            <person name="Pegot-Espagnet P."/>
            <person name="Pouilly N."/>
            <person name="Raftis F."/>
            <person name="Sallet E."/>
            <person name="Schiex T."/>
            <person name="Thomas J."/>
            <person name="Vandecasteele C."/>
            <person name="Vares D."/>
            <person name="Vear F."/>
            <person name="Vautrin S."/>
            <person name="Crespi M."/>
            <person name="Mangin B."/>
            <person name="Burke J.M."/>
            <person name="Salse J."/>
            <person name="Munos S."/>
            <person name="Vincourt P."/>
            <person name="Rieseberg L.H."/>
            <person name="Langlade N.B."/>
        </authorList>
    </citation>
    <scope>NUCLEOTIDE SEQUENCE [LARGE SCALE GENOMIC DNA]</scope>
    <source>
        <strain evidence="2">cv. SF193</strain>
    </source>
</reference>
<evidence type="ECO:0000313" key="1">
    <source>
        <dbReference type="EMBL" id="OTF98805.1"/>
    </source>
</evidence>
<organism evidence="1 2">
    <name type="scientific">Helianthus annuus</name>
    <name type="common">Common sunflower</name>
    <dbReference type="NCBI Taxonomy" id="4232"/>
    <lineage>
        <taxon>Eukaryota</taxon>
        <taxon>Viridiplantae</taxon>
        <taxon>Streptophyta</taxon>
        <taxon>Embryophyta</taxon>
        <taxon>Tracheophyta</taxon>
        <taxon>Spermatophyta</taxon>
        <taxon>Magnoliopsida</taxon>
        <taxon>eudicotyledons</taxon>
        <taxon>Gunneridae</taxon>
        <taxon>Pentapetalae</taxon>
        <taxon>asterids</taxon>
        <taxon>campanulids</taxon>
        <taxon>Asterales</taxon>
        <taxon>Asteraceae</taxon>
        <taxon>Asteroideae</taxon>
        <taxon>Heliantheae alliance</taxon>
        <taxon>Heliantheae</taxon>
        <taxon>Helianthus</taxon>
    </lineage>
</organism>
<sequence>MACMSHRIRERTNAHDAAGNSTAFGKGLATVSCTGIISTVWSFCELCRHQNS</sequence>
<evidence type="ECO:0000313" key="2">
    <source>
        <dbReference type="Proteomes" id="UP000215914"/>
    </source>
</evidence>
<accession>A0A251SKJ1</accession>
<dbReference type="AlphaFoldDB" id="A0A251SKJ1"/>
<proteinExistence type="predicted"/>
<keyword evidence="2" id="KW-1185">Reference proteome</keyword>
<gene>
    <name evidence="1" type="ORF">HannXRQ_Chr14g0449621</name>
</gene>
<dbReference type="EMBL" id="CM007903">
    <property type="protein sequence ID" value="OTF98805.1"/>
    <property type="molecule type" value="Genomic_DNA"/>
</dbReference>
<dbReference type="Proteomes" id="UP000215914">
    <property type="component" value="Chromosome 14"/>
</dbReference>
<dbReference type="InParanoid" id="A0A251SKJ1"/>